<keyword evidence="12 15" id="KW-0503">Monooxygenase</keyword>
<gene>
    <name evidence="16" type="ORF">BINO364_LOCUS1289</name>
</gene>
<evidence type="ECO:0000256" key="5">
    <source>
        <dbReference type="ARBA" id="ARBA00010617"/>
    </source>
</evidence>
<dbReference type="GO" id="GO:0016705">
    <property type="term" value="F:oxidoreductase activity, acting on paired donors, with incorporation or reduction of molecular oxygen"/>
    <property type="evidence" value="ECO:0007669"/>
    <property type="project" value="InterPro"/>
</dbReference>
<dbReference type="InterPro" id="IPR050196">
    <property type="entry name" value="Cytochrome_P450_Monoox"/>
</dbReference>
<evidence type="ECO:0000313" key="16">
    <source>
        <dbReference type="EMBL" id="CAH0714213.1"/>
    </source>
</evidence>
<evidence type="ECO:0000256" key="15">
    <source>
        <dbReference type="RuleBase" id="RU000461"/>
    </source>
</evidence>
<keyword evidence="6 14" id="KW-0349">Heme</keyword>
<evidence type="ECO:0000256" key="13">
    <source>
        <dbReference type="ARBA" id="ARBA00023136"/>
    </source>
</evidence>
<proteinExistence type="inferred from homology"/>
<comment type="cofactor">
    <cofactor evidence="1 14">
        <name>heme</name>
        <dbReference type="ChEBI" id="CHEBI:30413"/>
    </cofactor>
</comment>
<evidence type="ECO:0000256" key="9">
    <source>
        <dbReference type="ARBA" id="ARBA00022848"/>
    </source>
</evidence>
<dbReference type="GO" id="GO:0004497">
    <property type="term" value="F:monooxygenase activity"/>
    <property type="evidence" value="ECO:0007669"/>
    <property type="project" value="UniProtKB-KW"/>
</dbReference>
<comment type="similarity">
    <text evidence="5 15">Belongs to the cytochrome P450 family.</text>
</comment>
<keyword evidence="11 14" id="KW-0408">Iron</keyword>
<dbReference type="PANTHER" id="PTHR24291:SF189">
    <property type="entry name" value="CYTOCHROME P450 4C3-RELATED"/>
    <property type="match status" value="1"/>
</dbReference>
<protein>
    <recommendedName>
        <fullName evidence="18">Cytochrome P450</fullName>
    </recommendedName>
</protein>
<organism evidence="16 17">
    <name type="scientific">Brenthis ino</name>
    <name type="common">lesser marbled fritillary</name>
    <dbReference type="NCBI Taxonomy" id="405034"/>
    <lineage>
        <taxon>Eukaryota</taxon>
        <taxon>Metazoa</taxon>
        <taxon>Ecdysozoa</taxon>
        <taxon>Arthropoda</taxon>
        <taxon>Hexapoda</taxon>
        <taxon>Insecta</taxon>
        <taxon>Pterygota</taxon>
        <taxon>Neoptera</taxon>
        <taxon>Endopterygota</taxon>
        <taxon>Lepidoptera</taxon>
        <taxon>Glossata</taxon>
        <taxon>Ditrysia</taxon>
        <taxon>Papilionoidea</taxon>
        <taxon>Nymphalidae</taxon>
        <taxon>Heliconiinae</taxon>
        <taxon>Argynnini</taxon>
        <taxon>Brenthis</taxon>
    </lineage>
</organism>
<evidence type="ECO:0000256" key="12">
    <source>
        <dbReference type="ARBA" id="ARBA00023033"/>
    </source>
</evidence>
<dbReference type="PANTHER" id="PTHR24291">
    <property type="entry name" value="CYTOCHROME P450 FAMILY 4"/>
    <property type="match status" value="1"/>
</dbReference>
<dbReference type="InterPro" id="IPR017972">
    <property type="entry name" value="Cyt_P450_CS"/>
</dbReference>
<keyword evidence="7 14" id="KW-0479">Metal-binding</keyword>
<evidence type="ECO:0000256" key="6">
    <source>
        <dbReference type="ARBA" id="ARBA00022617"/>
    </source>
</evidence>
<dbReference type="GO" id="GO:0005789">
    <property type="term" value="C:endoplasmic reticulum membrane"/>
    <property type="evidence" value="ECO:0007669"/>
    <property type="project" value="UniProtKB-SubCell"/>
</dbReference>
<keyword evidence="17" id="KW-1185">Reference proteome</keyword>
<name>A0A8J9U5F1_9NEOP</name>
<evidence type="ECO:0000256" key="8">
    <source>
        <dbReference type="ARBA" id="ARBA00022824"/>
    </source>
</evidence>
<keyword evidence="13" id="KW-0472">Membrane</keyword>
<accession>A0A8J9U5F1</accession>
<dbReference type="InterPro" id="IPR036396">
    <property type="entry name" value="Cyt_P450_sf"/>
</dbReference>
<evidence type="ECO:0008006" key="18">
    <source>
        <dbReference type="Google" id="ProtNLM"/>
    </source>
</evidence>
<dbReference type="InterPro" id="IPR001128">
    <property type="entry name" value="Cyt_P450"/>
</dbReference>
<evidence type="ECO:0000256" key="1">
    <source>
        <dbReference type="ARBA" id="ARBA00001971"/>
    </source>
</evidence>
<evidence type="ECO:0000256" key="3">
    <source>
        <dbReference type="ARBA" id="ARBA00004174"/>
    </source>
</evidence>
<keyword evidence="9" id="KW-0492">Microsome</keyword>
<dbReference type="AlphaFoldDB" id="A0A8J9U5F1"/>
<dbReference type="GO" id="GO:0020037">
    <property type="term" value="F:heme binding"/>
    <property type="evidence" value="ECO:0007669"/>
    <property type="project" value="InterPro"/>
</dbReference>
<dbReference type="OrthoDB" id="1470350at2759"/>
<dbReference type="EMBL" id="OV170221">
    <property type="protein sequence ID" value="CAH0714213.1"/>
    <property type="molecule type" value="Genomic_DNA"/>
</dbReference>
<dbReference type="PRINTS" id="PR00385">
    <property type="entry name" value="P450"/>
</dbReference>
<evidence type="ECO:0000313" key="17">
    <source>
        <dbReference type="Proteomes" id="UP000838878"/>
    </source>
</evidence>
<dbReference type="GO" id="GO:0005506">
    <property type="term" value="F:iron ion binding"/>
    <property type="evidence" value="ECO:0007669"/>
    <property type="project" value="InterPro"/>
</dbReference>
<dbReference type="PROSITE" id="PS00086">
    <property type="entry name" value="CYTOCHROME_P450"/>
    <property type="match status" value="1"/>
</dbReference>
<reference evidence="16" key="1">
    <citation type="submission" date="2021-12" db="EMBL/GenBank/DDBJ databases">
        <authorList>
            <person name="Martin H S."/>
        </authorList>
    </citation>
    <scope>NUCLEOTIDE SEQUENCE</scope>
</reference>
<evidence type="ECO:0000256" key="11">
    <source>
        <dbReference type="ARBA" id="ARBA00023004"/>
    </source>
</evidence>
<feature type="non-terminal residue" evidence="16">
    <location>
        <position position="501"/>
    </location>
</feature>
<dbReference type="Gene3D" id="1.10.630.10">
    <property type="entry name" value="Cytochrome P450"/>
    <property type="match status" value="1"/>
</dbReference>
<dbReference type="InterPro" id="IPR002401">
    <property type="entry name" value="Cyt_P450_E_grp-I"/>
</dbReference>
<comment type="function">
    <text evidence="2">May be involved in the metabolism of insect hormones and in the breakdown of synthetic insecticides.</text>
</comment>
<evidence type="ECO:0000256" key="10">
    <source>
        <dbReference type="ARBA" id="ARBA00023002"/>
    </source>
</evidence>
<keyword evidence="8" id="KW-0256">Endoplasmic reticulum</keyword>
<dbReference type="Pfam" id="PF00067">
    <property type="entry name" value="p450"/>
    <property type="match status" value="1"/>
</dbReference>
<sequence>MVLIVLFVASILVLVICHIYFRYTRRGRLFAQLPGPTRWPLIGNIGNFNLSQEKLFSYLRTLPTTYGDIVGVGAFHVTSIHIYHPDDIEFILSSPKFNSKQAPYNFLHRWLGEGLLVSNGNKWQHRRKLLTQAFHFNILKKYSQTFMEDTEELLQNIEKHPNKEDWDIVELIAKNSLRTICKTAMGTSMNEDVESIAEKYFSAIKKISSALVPRLCSIVLFFELTYKFSRNYKQEIEAIKDLHCFTDNIIRERKAYLEENPDILNIEENDDTPNRKGRLAMLDLLIQNQKEGFIDDEGIREEVDTFMFRGFDTTSVTLIHLIMSLANEAKVQNKVYEEMKNIFGSSQRPATMDDMKEMKYLECCIKEALRLYPSVHYIARNIPEETVLGGYTIPSSTICQIHIYDLHRRPDLYPDPERFIPERFLPENSVDRHPFAFIPFSAGPRNCIGQKFAMLKMKSLTSGLIRKYRFEPVTKVSELKFYANFVLKTTHPIYARIIPRK</sequence>
<evidence type="ECO:0000256" key="14">
    <source>
        <dbReference type="PIRSR" id="PIRSR602401-1"/>
    </source>
</evidence>
<evidence type="ECO:0000256" key="4">
    <source>
        <dbReference type="ARBA" id="ARBA00004406"/>
    </source>
</evidence>
<feature type="binding site" description="axial binding residue" evidence="14">
    <location>
        <position position="447"/>
    </location>
    <ligand>
        <name>heme</name>
        <dbReference type="ChEBI" id="CHEBI:30413"/>
    </ligand>
    <ligandPart>
        <name>Fe</name>
        <dbReference type="ChEBI" id="CHEBI:18248"/>
    </ligandPart>
</feature>
<dbReference type="PRINTS" id="PR00463">
    <property type="entry name" value="EP450I"/>
</dbReference>
<comment type="subcellular location">
    <subcellularLocation>
        <location evidence="4">Endoplasmic reticulum membrane</location>
        <topology evidence="4">Peripheral membrane protein</topology>
    </subcellularLocation>
    <subcellularLocation>
        <location evidence="3">Microsome membrane</location>
        <topology evidence="3">Peripheral membrane protein</topology>
    </subcellularLocation>
</comment>
<dbReference type="CDD" id="cd20628">
    <property type="entry name" value="CYP4"/>
    <property type="match status" value="1"/>
</dbReference>
<evidence type="ECO:0000256" key="7">
    <source>
        <dbReference type="ARBA" id="ARBA00022723"/>
    </source>
</evidence>
<keyword evidence="10 15" id="KW-0560">Oxidoreductase</keyword>
<dbReference type="Proteomes" id="UP000838878">
    <property type="component" value="Chromosome 1"/>
</dbReference>
<dbReference type="SUPFAM" id="SSF48264">
    <property type="entry name" value="Cytochrome P450"/>
    <property type="match status" value="1"/>
</dbReference>
<evidence type="ECO:0000256" key="2">
    <source>
        <dbReference type="ARBA" id="ARBA00003690"/>
    </source>
</evidence>